<evidence type="ECO:0000256" key="1">
    <source>
        <dbReference type="SAM" id="Phobius"/>
    </source>
</evidence>
<evidence type="ECO:0008006" key="4">
    <source>
        <dbReference type="Google" id="ProtNLM"/>
    </source>
</evidence>
<dbReference type="EMBL" id="JBFAKC010000001">
    <property type="protein sequence ID" value="MEV0706264.1"/>
    <property type="molecule type" value="Genomic_DNA"/>
</dbReference>
<reference evidence="2 3" key="1">
    <citation type="submission" date="2024-06" db="EMBL/GenBank/DDBJ databases">
        <title>The Natural Products Discovery Center: Release of the First 8490 Sequenced Strains for Exploring Actinobacteria Biosynthetic Diversity.</title>
        <authorList>
            <person name="Kalkreuter E."/>
            <person name="Kautsar S.A."/>
            <person name="Yang D."/>
            <person name="Bader C.D."/>
            <person name="Teijaro C.N."/>
            <person name="Fluegel L."/>
            <person name="Davis C.M."/>
            <person name="Simpson J.R."/>
            <person name="Lauterbach L."/>
            <person name="Steele A.D."/>
            <person name="Gui C."/>
            <person name="Meng S."/>
            <person name="Li G."/>
            <person name="Viehrig K."/>
            <person name="Ye F."/>
            <person name="Su P."/>
            <person name="Kiefer A.F."/>
            <person name="Nichols A."/>
            <person name="Cepeda A.J."/>
            <person name="Yan W."/>
            <person name="Fan B."/>
            <person name="Jiang Y."/>
            <person name="Adhikari A."/>
            <person name="Zheng C.-J."/>
            <person name="Schuster L."/>
            <person name="Cowan T.M."/>
            <person name="Smanski M.J."/>
            <person name="Chevrette M.G."/>
            <person name="De Carvalho L.P.S."/>
            <person name="Shen B."/>
        </authorList>
    </citation>
    <scope>NUCLEOTIDE SEQUENCE [LARGE SCALE GENOMIC DNA]</scope>
    <source>
        <strain evidence="2 3">NPDC050403</strain>
    </source>
</reference>
<dbReference type="RefSeq" id="WP_109523795.1">
    <property type="nucleotide sequence ID" value="NZ_JBEXKW010000004.1"/>
</dbReference>
<comment type="caution">
    <text evidence="2">The sequence shown here is derived from an EMBL/GenBank/DDBJ whole genome shotgun (WGS) entry which is preliminary data.</text>
</comment>
<organism evidence="2 3">
    <name type="scientific">Nocardia aurea</name>
    <dbReference type="NCBI Taxonomy" id="2144174"/>
    <lineage>
        <taxon>Bacteria</taxon>
        <taxon>Bacillati</taxon>
        <taxon>Actinomycetota</taxon>
        <taxon>Actinomycetes</taxon>
        <taxon>Mycobacteriales</taxon>
        <taxon>Nocardiaceae</taxon>
        <taxon>Nocardia</taxon>
    </lineage>
</organism>
<sequence length="87" mass="9504">MHRIAGWWDGFELWIAGLPFLPQFLVVLVGIVPISFAIAFALDRALRTVSRLIGRDRVEAQAIAAAERAMLAPAAVDLREHAPSGAR</sequence>
<protein>
    <recommendedName>
        <fullName evidence="4">DUF4282 domain-containing protein</fullName>
    </recommendedName>
</protein>
<accession>A0ABV3FLH1</accession>
<keyword evidence="1" id="KW-1133">Transmembrane helix</keyword>
<name>A0ABV3FLH1_9NOCA</name>
<evidence type="ECO:0000313" key="3">
    <source>
        <dbReference type="Proteomes" id="UP001551695"/>
    </source>
</evidence>
<gene>
    <name evidence="2" type="ORF">AB0I48_01740</name>
</gene>
<feature type="transmembrane region" description="Helical" evidence="1">
    <location>
        <begin position="20"/>
        <end position="42"/>
    </location>
</feature>
<keyword evidence="1" id="KW-0472">Membrane</keyword>
<dbReference type="Proteomes" id="UP001551695">
    <property type="component" value="Unassembled WGS sequence"/>
</dbReference>
<keyword evidence="1" id="KW-0812">Transmembrane</keyword>
<proteinExistence type="predicted"/>
<evidence type="ECO:0000313" key="2">
    <source>
        <dbReference type="EMBL" id="MEV0706264.1"/>
    </source>
</evidence>
<keyword evidence="3" id="KW-1185">Reference proteome</keyword>